<feature type="transmembrane region" description="Helical" evidence="1">
    <location>
        <begin position="186"/>
        <end position="203"/>
    </location>
</feature>
<keyword evidence="1" id="KW-0472">Membrane</keyword>
<evidence type="ECO:0000313" key="3">
    <source>
        <dbReference type="EMBL" id="HIX00808.1"/>
    </source>
</evidence>
<feature type="transmembrane region" description="Helical" evidence="1">
    <location>
        <begin position="103"/>
        <end position="121"/>
    </location>
</feature>
<feature type="transmembrane region" description="Helical" evidence="1">
    <location>
        <begin position="289"/>
        <end position="310"/>
    </location>
</feature>
<organism evidence="3 4">
    <name type="scientific">Candidatus Nesterenkonia stercoripullorum</name>
    <dbReference type="NCBI Taxonomy" id="2838701"/>
    <lineage>
        <taxon>Bacteria</taxon>
        <taxon>Bacillati</taxon>
        <taxon>Actinomycetota</taxon>
        <taxon>Actinomycetes</taxon>
        <taxon>Micrococcales</taxon>
        <taxon>Micrococcaceae</taxon>
        <taxon>Nesterenkonia</taxon>
    </lineage>
</organism>
<name>A0A9D1UUR4_9MICC</name>
<feature type="transmembrane region" description="Helical" evidence="1">
    <location>
        <begin position="12"/>
        <end position="29"/>
    </location>
</feature>
<feature type="transmembrane region" description="Helical" evidence="1">
    <location>
        <begin position="350"/>
        <end position="369"/>
    </location>
</feature>
<keyword evidence="1" id="KW-1133">Transmembrane helix</keyword>
<feature type="transmembrane region" description="Helical" evidence="1">
    <location>
        <begin position="317"/>
        <end position="338"/>
    </location>
</feature>
<gene>
    <name evidence="3" type="ORF">H9871_11790</name>
</gene>
<feature type="transmembrane region" description="Helical" evidence="1">
    <location>
        <begin position="77"/>
        <end position="97"/>
    </location>
</feature>
<reference evidence="3" key="1">
    <citation type="journal article" date="2021" name="PeerJ">
        <title>Extensive microbial diversity within the chicken gut microbiome revealed by metagenomics and culture.</title>
        <authorList>
            <person name="Gilroy R."/>
            <person name="Ravi A."/>
            <person name="Getino M."/>
            <person name="Pursley I."/>
            <person name="Horton D.L."/>
            <person name="Alikhan N.F."/>
            <person name="Baker D."/>
            <person name="Gharbi K."/>
            <person name="Hall N."/>
            <person name="Watson M."/>
            <person name="Adriaenssens E.M."/>
            <person name="Foster-Nyarko E."/>
            <person name="Jarju S."/>
            <person name="Secka A."/>
            <person name="Antonio M."/>
            <person name="Oren A."/>
            <person name="Chaudhuri R.R."/>
            <person name="La Ragione R."/>
            <person name="Hildebrand F."/>
            <person name="Pallen M.J."/>
        </authorList>
    </citation>
    <scope>NUCLEOTIDE SEQUENCE</scope>
    <source>
        <strain evidence="3">ChiHejej3B27-3195</strain>
    </source>
</reference>
<dbReference type="EMBL" id="DXGD01000439">
    <property type="protein sequence ID" value="HIX00808.1"/>
    <property type="molecule type" value="Genomic_DNA"/>
</dbReference>
<dbReference type="InterPro" id="IPR052529">
    <property type="entry name" value="Bact_Transport_Assoc"/>
</dbReference>
<dbReference type="Pfam" id="PF07786">
    <property type="entry name" value="HGSNAT_cat"/>
    <property type="match status" value="1"/>
</dbReference>
<accession>A0A9D1UUR4</accession>
<feature type="domain" description="Heparan-alpha-glucosaminide N-acetyltransferase catalytic" evidence="2">
    <location>
        <begin position="5"/>
        <end position="206"/>
    </location>
</feature>
<evidence type="ECO:0000259" key="2">
    <source>
        <dbReference type="Pfam" id="PF07786"/>
    </source>
</evidence>
<dbReference type="AlphaFoldDB" id="A0A9D1UUR4"/>
<feature type="transmembrane region" description="Helical" evidence="1">
    <location>
        <begin position="128"/>
        <end position="146"/>
    </location>
</feature>
<sequence>MSSPRIAGVDVARGLALLGMMAAHVLVISDPVTGEPTLTGWLATGRPSALFALLAGVGLALMTGGTRPARDPAKVRWNRAVIATRAGLVVLTGLLLAMLDAGVAIILVHYGVLFILALPFLRLRARALWWIAAGWVTLAPVLYWALHNELRSTLEGFPDYWRLWHSPTPLDLADPALLGMDLALTGYYPLLLWPAYLFAGMAAGRSDLGSRAVAVRLLVIGGLLAIVSQAISWSMIHATGLLPDYAQRFVQPEGIVRGELLTGTHTLPLITDPRWFLLATPHEGSTMDLVHTLGCALAVLGACLLVLPALRAVLTPLAGAGAMPLTLYAGHLLILFAWRGELAPSWAEEVSPAMMMASLTALALAGGLVKARLGRRGPLESLIHSAGTTVAGPRPSGP</sequence>
<reference evidence="3" key="2">
    <citation type="submission" date="2021-04" db="EMBL/GenBank/DDBJ databases">
        <authorList>
            <person name="Gilroy R."/>
        </authorList>
    </citation>
    <scope>NUCLEOTIDE SEQUENCE</scope>
    <source>
        <strain evidence="3">ChiHejej3B27-3195</strain>
    </source>
</reference>
<dbReference type="InterPro" id="IPR012429">
    <property type="entry name" value="HGSNAT_cat"/>
</dbReference>
<keyword evidence="1" id="KW-0812">Transmembrane</keyword>
<dbReference type="Proteomes" id="UP000824151">
    <property type="component" value="Unassembled WGS sequence"/>
</dbReference>
<evidence type="ECO:0000313" key="4">
    <source>
        <dbReference type="Proteomes" id="UP000824151"/>
    </source>
</evidence>
<protein>
    <submittedName>
        <fullName evidence="3">DUF1624 domain-containing protein</fullName>
    </submittedName>
</protein>
<proteinExistence type="predicted"/>
<evidence type="ECO:0000256" key="1">
    <source>
        <dbReference type="SAM" id="Phobius"/>
    </source>
</evidence>
<dbReference type="PANTHER" id="PTHR30590:SF2">
    <property type="entry name" value="INNER MEMBRANE PROTEIN"/>
    <property type="match status" value="1"/>
</dbReference>
<feature type="transmembrane region" description="Helical" evidence="1">
    <location>
        <begin position="49"/>
        <end position="65"/>
    </location>
</feature>
<feature type="transmembrane region" description="Helical" evidence="1">
    <location>
        <begin position="215"/>
        <end position="236"/>
    </location>
</feature>
<dbReference type="PANTHER" id="PTHR30590">
    <property type="entry name" value="INNER MEMBRANE PROTEIN"/>
    <property type="match status" value="1"/>
</dbReference>
<comment type="caution">
    <text evidence="3">The sequence shown here is derived from an EMBL/GenBank/DDBJ whole genome shotgun (WGS) entry which is preliminary data.</text>
</comment>